<dbReference type="RefSeq" id="WP_008855002.1">
    <property type="nucleotide sequence ID" value="NZ_JOPB01000023.1"/>
</dbReference>
<dbReference type="PRINTS" id="PR00313">
    <property type="entry name" value="CABNDNGRPT"/>
</dbReference>
<accession>A0A251ZSS4</accession>
<dbReference type="EMBL" id="JOPB01000023">
    <property type="protein sequence ID" value="OUI77702.1"/>
    <property type="molecule type" value="Genomic_DNA"/>
</dbReference>
<sequence length="518" mass="52121">MGERITVVGGTDSAIAVTLDGTQAISLAKQFGSELQDYYASNKLNYMNVTDSPTSVDDQIGYGMITQGGGYSAGNGYDYIVVGGFNADVSPNVGMTATQISNATLLDQAVTIDSAMNASQNVKVLAGNTGGFVYNASLESGQFVGGNAQNNIVFTGNTLNGGNWNIVVGDGNNVIVAGSGNNTIDAGDGNNTIKSGTGNNTITAGEGNNIITLTDGNINQVNSNGNDTIVASSDSTAKNSVTLNGGYSADYNATVNLNAGASVSDLSFYNTVTVGGGSTINGGTSGTYTFNGVGNSDQSTLNDGNNSTITASGDLKVVHGDSNTITASGDLSFLNGVGTTENNVTGSVNAFGAAGLDYTLNITDSGSGYFVADVGNETLNASGSTQALQVYANTVVGGTSDFVATGGSGNDTLVAGTGDSTFTGGAGDNLFMFNKNTADNGNTVITDFSKEGSDNKIGLFNYGLDSSSLQSLLDNSKNDASGNAVLNLDGHTITIEGVSVSDLTVNQFEVANASAAKS</sequence>
<keyword evidence="2" id="KW-1185">Reference proteome</keyword>
<evidence type="ECO:0000313" key="1">
    <source>
        <dbReference type="EMBL" id="OUI77702.1"/>
    </source>
</evidence>
<dbReference type="InterPro" id="IPR001343">
    <property type="entry name" value="Hemolysn_Ca-bd"/>
</dbReference>
<proteinExistence type="predicted"/>
<dbReference type="GO" id="GO:0005509">
    <property type="term" value="F:calcium ion binding"/>
    <property type="evidence" value="ECO:0007669"/>
    <property type="project" value="InterPro"/>
</dbReference>
<comment type="caution">
    <text evidence="1">The sequence shown here is derived from an EMBL/GenBank/DDBJ whole genome shotgun (WGS) entry which is preliminary data.</text>
</comment>
<dbReference type="Proteomes" id="UP000194946">
    <property type="component" value="Unassembled WGS sequence"/>
</dbReference>
<dbReference type="AlphaFoldDB" id="A0A251ZSS4"/>
<dbReference type="Gene3D" id="2.150.10.10">
    <property type="entry name" value="Serralysin-like metalloprotease, C-terminal"/>
    <property type="match status" value="1"/>
</dbReference>
<evidence type="ECO:0000313" key="2">
    <source>
        <dbReference type="Proteomes" id="UP000194946"/>
    </source>
</evidence>
<dbReference type="Pfam" id="PF00353">
    <property type="entry name" value="HemolysinCabind"/>
    <property type="match status" value="2"/>
</dbReference>
<organism evidence="1 2">
    <name type="scientific">Commensalibacter intestini</name>
    <dbReference type="NCBI Taxonomy" id="479936"/>
    <lineage>
        <taxon>Bacteria</taxon>
        <taxon>Pseudomonadati</taxon>
        <taxon>Pseudomonadota</taxon>
        <taxon>Alphaproteobacteria</taxon>
        <taxon>Acetobacterales</taxon>
        <taxon>Acetobacteraceae</taxon>
    </lineage>
</organism>
<dbReference type="InterPro" id="IPR011049">
    <property type="entry name" value="Serralysin-like_metalloprot_C"/>
</dbReference>
<reference evidence="2" key="1">
    <citation type="submission" date="2014-06" db="EMBL/GenBank/DDBJ databases">
        <authorList>
            <person name="Winans N.J."/>
            <person name="Newell P.D."/>
            <person name="Douglas A.E."/>
        </authorList>
    </citation>
    <scope>NUCLEOTIDE SEQUENCE [LARGE SCALE GENOMIC DNA]</scope>
    <source>
        <strain evidence="2">DmL_052</strain>
    </source>
</reference>
<name>A0A251ZSS4_9PROT</name>
<gene>
    <name evidence="1" type="ORF">HK18_03385</name>
</gene>
<protein>
    <submittedName>
        <fullName evidence="1">Uncharacterized protein</fullName>
    </submittedName>
</protein>